<dbReference type="AlphaFoldDB" id="T1ATQ1"/>
<protein>
    <submittedName>
        <fullName evidence="2">FAD dependent oxidoreductase</fullName>
        <ecNumber evidence="2">1.4.3.1</ecNumber>
    </submittedName>
</protein>
<dbReference type="Pfam" id="PF01266">
    <property type="entry name" value="DAO"/>
    <property type="match status" value="1"/>
</dbReference>
<name>T1ATQ1_9ZZZZ</name>
<keyword evidence="2" id="KW-0560">Oxidoreductase</keyword>
<dbReference type="GO" id="GO:0008445">
    <property type="term" value="F:D-aspartate oxidase activity"/>
    <property type="evidence" value="ECO:0007669"/>
    <property type="project" value="UniProtKB-EC"/>
</dbReference>
<reference evidence="2" key="2">
    <citation type="journal article" date="2014" name="ISME J.">
        <title>Microbial stratification in low pH oxic and suboxic macroscopic growths along an acid mine drainage.</title>
        <authorList>
            <person name="Mendez-Garcia C."/>
            <person name="Mesa V."/>
            <person name="Sprenger R.R."/>
            <person name="Richter M."/>
            <person name="Diez M.S."/>
            <person name="Solano J."/>
            <person name="Bargiela R."/>
            <person name="Golyshina O.V."/>
            <person name="Manteca A."/>
            <person name="Ramos J.L."/>
            <person name="Gallego J.R."/>
            <person name="Llorente I."/>
            <person name="Martins Dos Santos V.A."/>
            <person name="Jensen O.N."/>
            <person name="Pelaez A.I."/>
            <person name="Sanchez J."/>
            <person name="Ferrer M."/>
        </authorList>
    </citation>
    <scope>NUCLEOTIDE SEQUENCE</scope>
</reference>
<dbReference type="InterPro" id="IPR006076">
    <property type="entry name" value="FAD-dep_OxRdtase"/>
</dbReference>
<dbReference type="Gene3D" id="3.50.50.60">
    <property type="entry name" value="FAD/NAD(P)-binding domain"/>
    <property type="match status" value="1"/>
</dbReference>
<comment type="caution">
    <text evidence="2">The sequence shown here is derived from an EMBL/GenBank/DDBJ whole genome shotgun (WGS) entry which is preliminary data.</text>
</comment>
<feature type="domain" description="FAD dependent oxidoreductase" evidence="1">
    <location>
        <begin position="19"/>
        <end position="84"/>
    </location>
</feature>
<dbReference type="InterPro" id="IPR036188">
    <property type="entry name" value="FAD/NAD-bd_sf"/>
</dbReference>
<proteinExistence type="predicted"/>
<dbReference type="EMBL" id="AUZY01005150">
    <property type="protein sequence ID" value="EQD59913.1"/>
    <property type="molecule type" value="Genomic_DNA"/>
</dbReference>
<evidence type="ECO:0000313" key="2">
    <source>
        <dbReference type="EMBL" id="EQD59913.1"/>
    </source>
</evidence>
<evidence type="ECO:0000259" key="1">
    <source>
        <dbReference type="Pfam" id="PF01266"/>
    </source>
</evidence>
<dbReference type="Gene3D" id="3.30.9.10">
    <property type="entry name" value="D-Amino Acid Oxidase, subunit A, domain 2"/>
    <property type="match status" value="1"/>
</dbReference>
<dbReference type="EC" id="1.4.3.1" evidence="2"/>
<gene>
    <name evidence="2" type="ORF">B1B_07990</name>
</gene>
<organism evidence="2">
    <name type="scientific">mine drainage metagenome</name>
    <dbReference type="NCBI Taxonomy" id="410659"/>
    <lineage>
        <taxon>unclassified sequences</taxon>
        <taxon>metagenomes</taxon>
        <taxon>ecological metagenomes</taxon>
    </lineage>
</organism>
<accession>T1ATQ1</accession>
<sequence length="118" mass="12925">DFTFVEEPEAETDFYESSVYPILSAYFPQLNDSKVTSKWAGYYSYNTIDKNPYIFRAMNAIIVTGTSGSGILKGDAIGRVTAALAGDSENVLLYTGETIKISDLGVAQRKVDAEHVIL</sequence>
<reference evidence="2" key="1">
    <citation type="submission" date="2013-08" db="EMBL/GenBank/DDBJ databases">
        <authorList>
            <person name="Mendez C."/>
            <person name="Richter M."/>
            <person name="Ferrer M."/>
            <person name="Sanchez J."/>
        </authorList>
    </citation>
    <scope>NUCLEOTIDE SEQUENCE</scope>
</reference>
<feature type="non-terminal residue" evidence="2">
    <location>
        <position position="1"/>
    </location>
</feature>